<dbReference type="VEuPathDB" id="FungiDB:RhiirFUN_019680"/>
<evidence type="ECO:0000259" key="1">
    <source>
        <dbReference type="PROSITE" id="PS50006"/>
    </source>
</evidence>
<dbReference type="OrthoDB" id="687730at2759"/>
<dbReference type="PANTHER" id="PTHR15715:SF37">
    <property type="entry name" value="LD47843P"/>
    <property type="match status" value="1"/>
</dbReference>
<dbReference type="InterPro" id="IPR008984">
    <property type="entry name" value="SMAD_FHA_dom_sf"/>
</dbReference>
<feature type="domain" description="FHA" evidence="1">
    <location>
        <begin position="1"/>
        <end position="41"/>
    </location>
</feature>
<accession>A0A2I1G6S6</accession>
<evidence type="ECO:0000313" key="2">
    <source>
        <dbReference type="EMBL" id="PKC69450.1"/>
    </source>
</evidence>
<dbReference type="Proteomes" id="UP000234323">
    <property type="component" value="Unassembled WGS sequence"/>
</dbReference>
<keyword evidence="5" id="KW-1185">Reference proteome</keyword>
<dbReference type="PANTHER" id="PTHR15715">
    <property type="entry name" value="CENTROSOMAL PROTEIN OF 170 KDA"/>
    <property type="match status" value="1"/>
</dbReference>
<evidence type="ECO:0000313" key="4">
    <source>
        <dbReference type="Proteomes" id="UP000232688"/>
    </source>
</evidence>
<sequence length="62" mass="6984">NGVFSCDVMSREHALLKEENGKILIKDLKSTHGTFVNNVRLGDGTVESDWRVLNHRDIITFG</sequence>
<dbReference type="Proteomes" id="UP000232688">
    <property type="component" value="Unassembled WGS sequence"/>
</dbReference>
<dbReference type="VEuPathDB" id="FungiDB:RhiirA1_332453"/>
<organism evidence="3 5">
    <name type="scientific">Rhizophagus irregularis</name>
    <dbReference type="NCBI Taxonomy" id="588596"/>
    <lineage>
        <taxon>Eukaryota</taxon>
        <taxon>Fungi</taxon>
        <taxon>Fungi incertae sedis</taxon>
        <taxon>Mucoromycota</taxon>
        <taxon>Glomeromycotina</taxon>
        <taxon>Glomeromycetes</taxon>
        <taxon>Glomerales</taxon>
        <taxon>Glomeraceae</taxon>
        <taxon>Rhizophagus</taxon>
    </lineage>
</organism>
<evidence type="ECO:0000313" key="5">
    <source>
        <dbReference type="Proteomes" id="UP000234323"/>
    </source>
</evidence>
<dbReference type="Pfam" id="PF00498">
    <property type="entry name" value="FHA"/>
    <property type="match status" value="1"/>
</dbReference>
<dbReference type="EMBL" id="LLXI01000193">
    <property type="protein sequence ID" value="PKY42345.1"/>
    <property type="molecule type" value="Genomic_DNA"/>
</dbReference>
<dbReference type="PROSITE" id="PS50006">
    <property type="entry name" value="FHA_DOMAIN"/>
    <property type="match status" value="1"/>
</dbReference>
<dbReference type="EMBL" id="LLXH01000278">
    <property type="protein sequence ID" value="PKC69450.1"/>
    <property type="molecule type" value="Genomic_DNA"/>
</dbReference>
<protein>
    <recommendedName>
        <fullName evidence="1">FHA domain-containing protein</fullName>
    </recommendedName>
</protein>
<feature type="non-terminal residue" evidence="3">
    <location>
        <position position="62"/>
    </location>
</feature>
<dbReference type="VEuPathDB" id="FungiDB:FUN_018299"/>
<evidence type="ECO:0000313" key="3">
    <source>
        <dbReference type="EMBL" id="PKY42345.1"/>
    </source>
</evidence>
<name>A0A2I1G6S6_9GLOM</name>
<proteinExistence type="predicted"/>
<dbReference type="AlphaFoldDB" id="A0A2I1G6S6"/>
<reference evidence="2 4" key="3">
    <citation type="submission" date="2017-10" db="EMBL/GenBank/DDBJ databases">
        <title>Genome analyses suggest a sexual origin of heterokaryosis in a supposedly ancient asexual fungus.</title>
        <authorList>
            <person name="Corradi N."/>
            <person name="Sedzielewska K."/>
            <person name="Noel J."/>
            <person name="Charron P."/>
            <person name="Farinelli L."/>
            <person name="Marton T."/>
            <person name="Kruger M."/>
            <person name="Pelin A."/>
            <person name="Brachmann A."/>
            <person name="Corradi N."/>
        </authorList>
    </citation>
    <scope>NUCLEOTIDE SEQUENCE [LARGE SCALE GENOMIC DNA]</scope>
    <source>
        <strain evidence="2 4">A1</strain>
    </source>
</reference>
<dbReference type="Gene3D" id="2.60.200.20">
    <property type="match status" value="1"/>
</dbReference>
<dbReference type="InterPro" id="IPR051176">
    <property type="entry name" value="Cent_Immune-Sig_Mod"/>
</dbReference>
<reference evidence="2 4" key="2">
    <citation type="submission" date="2017-10" db="EMBL/GenBank/DDBJ databases">
        <title>Extensive intraspecific genome diversity in a model arbuscular mycorrhizal fungus.</title>
        <authorList>
            <person name="Chen E.C.H."/>
            <person name="Morin E."/>
            <person name="Baudet D."/>
            <person name="Noel J."/>
            <person name="Ndikumana S."/>
            <person name="Charron P."/>
            <person name="St-Onge C."/>
            <person name="Giorgi J."/>
            <person name="Grigoriev I.V."/>
            <person name="Roux C."/>
            <person name="Martin F.M."/>
            <person name="Corradi N."/>
        </authorList>
    </citation>
    <scope>NUCLEOTIDE SEQUENCE [LARGE SCALE GENOMIC DNA]</scope>
    <source>
        <strain evidence="2 4">A1</strain>
    </source>
</reference>
<reference evidence="3 5" key="1">
    <citation type="submission" date="2015-10" db="EMBL/GenBank/DDBJ databases">
        <title>Genome analyses suggest a sexual origin of heterokaryosis in a supposedly ancient asexual fungus.</title>
        <authorList>
            <person name="Ropars J."/>
            <person name="Sedzielewska K."/>
            <person name="Noel J."/>
            <person name="Charron P."/>
            <person name="Farinelli L."/>
            <person name="Marton T."/>
            <person name="Kruger M."/>
            <person name="Pelin A."/>
            <person name="Brachmann A."/>
            <person name="Corradi N."/>
        </authorList>
    </citation>
    <scope>NUCLEOTIDE SEQUENCE [LARGE SCALE GENOMIC DNA]</scope>
    <source>
        <strain evidence="3 5">A4</strain>
    </source>
</reference>
<gene>
    <name evidence="2" type="ORF">RhiirA1_332453</name>
    <name evidence="3" type="ORF">RhiirA4_302491</name>
</gene>
<feature type="non-terminal residue" evidence="3">
    <location>
        <position position="1"/>
    </location>
</feature>
<dbReference type="SUPFAM" id="SSF49879">
    <property type="entry name" value="SMAD/FHA domain"/>
    <property type="match status" value="1"/>
</dbReference>
<dbReference type="InterPro" id="IPR000253">
    <property type="entry name" value="FHA_dom"/>
</dbReference>
<comment type="caution">
    <text evidence="3">The sequence shown here is derived from an EMBL/GenBank/DDBJ whole genome shotgun (WGS) entry which is preliminary data.</text>
</comment>